<dbReference type="InterPro" id="IPR041802">
    <property type="entry name" value="MPP_YfcE"/>
</dbReference>
<sequence>MITIGVLSDTHLPKKGTDLPEIVLERLKGVDAIIHAGDLTAPFVMETLEQLAPVTAVAGNVDPPELASLLGWQKRIEIEGYRIGITHGHLGKGKSTPERAWNAFKGGRQPVPVDLIIFGHSHIPHEEWRDGVLLLNPGSPTDKRRQPHFSFCLLHIGEKIHVEWVLF</sequence>
<name>A0ABV9Q5Z3_9BACL</name>
<evidence type="ECO:0000256" key="2">
    <source>
        <dbReference type="RuleBase" id="RU362039"/>
    </source>
</evidence>
<dbReference type="EC" id="3.1.4.-" evidence="2"/>
<evidence type="ECO:0000313" key="4">
    <source>
        <dbReference type="EMBL" id="MFC4769289.1"/>
    </source>
</evidence>
<evidence type="ECO:0000313" key="5">
    <source>
        <dbReference type="Proteomes" id="UP001596002"/>
    </source>
</evidence>
<dbReference type="NCBIfam" id="TIGR00040">
    <property type="entry name" value="yfcE"/>
    <property type="match status" value="1"/>
</dbReference>
<reference evidence="5" key="1">
    <citation type="journal article" date="2019" name="Int. J. Syst. Evol. Microbiol.">
        <title>The Global Catalogue of Microorganisms (GCM) 10K type strain sequencing project: providing services to taxonomists for standard genome sequencing and annotation.</title>
        <authorList>
            <consortium name="The Broad Institute Genomics Platform"/>
            <consortium name="The Broad Institute Genome Sequencing Center for Infectious Disease"/>
            <person name="Wu L."/>
            <person name="Ma J."/>
        </authorList>
    </citation>
    <scope>NUCLEOTIDE SEQUENCE [LARGE SCALE GENOMIC DNA]</scope>
    <source>
        <strain evidence="5">WYCCWR 12678</strain>
    </source>
</reference>
<proteinExistence type="inferred from homology"/>
<dbReference type="PANTHER" id="PTHR11124">
    <property type="entry name" value="VACUOLAR SORTING PROTEIN VPS29"/>
    <property type="match status" value="1"/>
</dbReference>
<comment type="cofactor">
    <cofactor evidence="2">
        <name>a divalent metal cation</name>
        <dbReference type="ChEBI" id="CHEBI:60240"/>
    </cofactor>
</comment>
<dbReference type="CDD" id="cd00841">
    <property type="entry name" value="MPP_YfcE"/>
    <property type="match status" value="1"/>
</dbReference>
<dbReference type="InterPro" id="IPR024654">
    <property type="entry name" value="Calcineurin-like_PHP_lpxH"/>
</dbReference>
<accession>A0ABV9Q5Z3</accession>
<keyword evidence="2" id="KW-0479">Metal-binding</keyword>
<dbReference type="InterPro" id="IPR029052">
    <property type="entry name" value="Metallo-depent_PP-like"/>
</dbReference>
<dbReference type="Pfam" id="PF12850">
    <property type="entry name" value="Metallophos_2"/>
    <property type="match status" value="1"/>
</dbReference>
<protein>
    <recommendedName>
        <fullName evidence="2">Phosphoesterase</fullName>
        <ecNumber evidence="2">3.1.4.-</ecNumber>
    </recommendedName>
</protein>
<evidence type="ECO:0000256" key="1">
    <source>
        <dbReference type="ARBA" id="ARBA00008950"/>
    </source>
</evidence>
<dbReference type="RefSeq" id="WP_380027636.1">
    <property type="nucleotide sequence ID" value="NZ_JBHSHC010000124.1"/>
</dbReference>
<keyword evidence="5" id="KW-1185">Reference proteome</keyword>
<feature type="domain" description="Calcineurin-like phosphoesterase" evidence="3">
    <location>
        <begin position="3"/>
        <end position="158"/>
    </location>
</feature>
<comment type="caution">
    <text evidence="4">The sequence shown here is derived from an EMBL/GenBank/DDBJ whole genome shotgun (WGS) entry which is preliminary data.</text>
</comment>
<dbReference type="SUPFAM" id="SSF56300">
    <property type="entry name" value="Metallo-dependent phosphatases"/>
    <property type="match status" value="1"/>
</dbReference>
<dbReference type="EMBL" id="JBHSHC010000124">
    <property type="protein sequence ID" value="MFC4769289.1"/>
    <property type="molecule type" value="Genomic_DNA"/>
</dbReference>
<gene>
    <name evidence="4" type="ORF">ACFO8Q_18325</name>
</gene>
<comment type="similarity">
    <text evidence="1 2">Belongs to the metallophosphoesterase superfamily. YfcE family.</text>
</comment>
<evidence type="ECO:0000259" key="3">
    <source>
        <dbReference type="Pfam" id="PF12850"/>
    </source>
</evidence>
<dbReference type="InterPro" id="IPR000979">
    <property type="entry name" value="Phosphodiesterase_MJ0936/Vps29"/>
</dbReference>
<dbReference type="Gene3D" id="3.60.21.10">
    <property type="match status" value="1"/>
</dbReference>
<dbReference type="Proteomes" id="UP001596002">
    <property type="component" value="Unassembled WGS sequence"/>
</dbReference>
<organism evidence="4 5">
    <name type="scientific">Effusibacillus consociatus</name>
    <dbReference type="NCBI Taxonomy" id="1117041"/>
    <lineage>
        <taxon>Bacteria</taxon>
        <taxon>Bacillati</taxon>
        <taxon>Bacillota</taxon>
        <taxon>Bacilli</taxon>
        <taxon>Bacillales</taxon>
        <taxon>Alicyclobacillaceae</taxon>
        <taxon>Effusibacillus</taxon>
    </lineage>
</organism>